<keyword evidence="5" id="KW-0812">Transmembrane</keyword>
<dbReference type="InterPro" id="IPR034260">
    <property type="entry name" value="Yme2_RRM"/>
</dbReference>
<dbReference type="EMBL" id="JAHMHR010000007">
    <property type="protein sequence ID" value="KAK1689807.1"/>
    <property type="molecule type" value="Genomic_DNA"/>
</dbReference>
<evidence type="ECO:0000256" key="4">
    <source>
        <dbReference type="ARBA" id="ARBA00022664"/>
    </source>
</evidence>
<dbReference type="GO" id="GO:0005743">
    <property type="term" value="C:mitochondrial inner membrane"/>
    <property type="evidence" value="ECO:0007669"/>
    <property type="project" value="UniProtKB-SubCell"/>
</dbReference>
<dbReference type="CDD" id="cd12433">
    <property type="entry name" value="RRM_Yme2p_like"/>
    <property type="match status" value="1"/>
</dbReference>
<keyword evidence="4 14" id="KW-0507">mRNA processing</keyword>
<dbReference type="Gene3D" id="3.30.70.330">
    <property type="match status" value="1"/>
</dbReference>
<organism evidence="17 18">
    <name type="scientific">Colletotrichum godetiae</name>
    <dbReference type="NCBI Taxonomy" id="1209918"/>
    <lineage>
        <taxon>Eukaryota</taxon>
        <taxon>Fungi</taxon>
        <taxon>Dikarya</taxon>
        <taxon>Ascomycota</taxon>
        <taxon>Pezizomycotina</taxon>
        <taxon>Sordariomycetes</taxon>
        <taxon>Hypocreomycetidae</taxon>
        <taxon>Glomerellales</taxon>
        <taxon>Glomerellaceae</taxon>
        <taxon>Colletotrichum</taxon>
        <taxon>Colletotrichum acutatum species complex</taxon>
    </lineage>
</organism>
<evidence type="ECO:0000256" key="15">
    <source>
        <dbReference type="SAM" id="MobiDB-lite"/>
    </source>
</evidence>
<evidence type="ECO:0000256" key="10">
    <source>
        <dbReference type="ARBA" id="ARBA00023128"/>
    </source>
</evidence>
<keyword evidence="18" id="KW-1185">Reference proteome</keyword>
<evidence type="ECO:0000256" key="1">
    <source>
        <dbReference type="ARBA" id="ARBA00004434"/>
    </source>
</evidence>
<feature type="region of interest" description="Disordered" evidence="15">
    <location>
        <begin position="1"/>
        <end position="33"/>
    </location>
</feature>
<evidence type="ECO:0000259" key="16">
    <source>
        <dbReference type="PROSITE" id="PS50102"/>
    </source>
</evidence>
<evidence type="ECO:0000313" key="18">
    <source>
        <dbReference type="Proteomes" id="UP001224890"/>
    </source>
</evidence>
<proteinExistence type="inferred from homology"/>
<sequence length="932" mass="104065">MLPTRALLRSGTRPAPRLQMRWGPPRPFTQPQRHGAIVRAASKVWESTVTGEEKSGHIATSESESILFFDSKIPDHPFPRQGCSCVLPRTSRPGFGPYPLLIYPPGIEYHIDALYCLHFPRQPLPLPYSHSRSCPQHPTTLVLLIQYLFPLKLTYLLRRSWQSDRDLTDLLKRFDSSGGGLGTDPINLVKRAIPSDLPIKVTEILPRLKDGGAFVKFSHGSDVVPRDIETSLARSLEKHPLRPWFNPFRGVQAGLVKGVPWLEDLYRFPKSRVKVEFTGKDAGGEAVELSQETLYSLFRRYGKIAEITSQPSDSKILPKYAYIDFARVRDAIMARNCLHGFLVDEGLGGGKIGTRLRLSYEQKVKPHNIWNWLTSHPRVVIPVVAALLAAITVAIFDPIREFFVKAHIQHSFRLTNNKFYRWIKSQTSDIFSSFGHKKADKAGFSAVWQHRRDLIEQIQTWLLESSDTFIVVQGPRGSGKKELVLDQSLKGRKNVLVIDCKPVIEARGESGTIKHLAAAVGYKPIFAFLNSMSSMIDLAVQSTTGVKAGFSETLESQVVKILHTTAEALKEVSLAGRDKDGKDGDLSDDAYLEARPDKRAVVVIDNFLHKNEGSALVYDKVAEWAAAMVQNNVAHVIFLTDDTSYSKSLSKAMPDRVFRQAALGDLSLDVAKKFIISRLEEDEIEKVREQSKDAEEKKDKTEQHQKPDLSELDSAIGILGGRLTDLEYLARRLKGGQSPQRAIEDIINQSATEIVKMYLLGGRDTVEGKKWSTEQAWYLIKALASHDALRYNEVLLSDTFASSTTPGAANGESALEGLTNAELVTVETYNGRPQTIRPGKPMYQAAFSLLLDDRVLRAKMDLALLKELTKVEAKVIEKAEGELALLGSLPKQPAQTGSRVSYLLEKLEGSQVKITKYEKEIAALKTVLKHNY</sequence>
<name>A0AAJ0AUD8_9PEZI</name>
<dbReference type="InterPro" id="IPR035979">
    <property type="entry name" value="RBD_domain_sf"/>
</dbReference>
<dbReference type="InterPro" id="IPR012677">
    <property type="entry name" value="Nucleotide-bd_a/b_plait_sf"/>
</dbReference>
<keyword evidence="11" id="KW-0472">Membrane</keyword>
<dbReference type="PROSITE" id="PS50102">
    <property type="entry name" value="RRM"/>
    <property type="match status" value="1"/>
</dbReference>
<dbReference type="InterPro" id="IPR000504">
    <property type="entry name" value="RRM_dom"/>
</dbReference>
<evidence type="ECO:0000256" key="11">
    <source>
        <dbReference type="ARBA" id="ARBA00023136"/>
    </source>
</evidence>
<dbReference type="GO" id="GO:0006397">
    <property type="term" value="P:mRNA processing"/>
    <property type="evidence" value="ECO:0007669"/>
    <property type="project" value="UniProtKB-UniRule"/>
</dbReference>
<dbReference type="PANTHER" id="PTHR32198:SF2">
    <property type="entry name" value="MITOCHONDRIAL ESCAPE PROTEIN 2"/>
    <property type="match status" value="1"/>
</dbReference>
<keyword evidence="7 13" id="KW-0694">RNA-binding</keyword>
<evidence type="ECO:0000256" key="14">
    <source>
        <dbReference type="RuleBase" id="RU367108"/>
    </source>
</evidence>
<dbReference type="InterPro" id="IPR039627">
    <property type="entry name" value="Yme2_C"/>
</dbReference>
<evidence type="ECO:0000256" key="5">
    <source>
        <dbReference type="ARBA" id="ARBA00022692"/>
    </source>
</evidence>
<evidence type="ECO:0000256" key="13">
    <source>
        <dbReference type="PROSITE-ProRule" id="PRU00176"/>
    </source>
</evidence>
<dbReference type="SUPFAM" id="SSF54928">
    <property type="entry name" value="RNA-binding domain, RBD"/>
    <property type="match status" value="1"/>
</dbReference>
<gene>
    <name evidence="17" type="ORF">BDP55DRAFT_379990</name>
</gene>
<comment type="caution">
    <text evidence="17">The sequence shown here is derived from an EMBL/GenBank/DDBJ whole genome shotgun (WGS) entry which is preliminary data.</text>
</comment>
<evidence type="ECO:0000256" key="12">
    <source>
        <dbReference type="ARBA" id="ARBA00025276"/>
    </source>
</evidence>
<accession>A0AAJ0AUD8</accession>
<dbReference type="RefSeq" id="XP_060433502.1">
    <property type="nucleotide sequence ID" value="XM_060567147.1"/>
</dbReference>
<reference evidence="17" key="1">
    <citation type="submission" date="2021-06" db="EMBL/GenBank/DDBJ databases">
        <title>Comparative genomics, transcriptomics and evolutionary studies reveal genomic signatures of adaptation to plant cell wall in hemibiotrophic fungi.</title>
        <authorList>
            <consortium name="DOE Joint Genome Institute"/>
            <person name="Baroncelli R."/>
            <person name="Diaz J.F."/>
            <person name="Benocci T."/>
            <person name="Peng M."/>
            <person name="Battaglia E."/>
            <person name="Haridas S."/>
            <person name="Andreopoulos W."/>
            <person name="Labutti K."/>
            <person name="Pangilinan J."/>
            <person name="Floch G.L."/>
            <person name="Makela M.R."/>
            <person name="Henrissat B."/>
            <person name="Grigoriev I.V."/>
            <person name="Crouch J.A."/>
            <person name="De Vries R.P."/>
            <person name="Sukno S.A."/>
            <person name="Thon M.R."/>
        </authorList>
    </citation>
    <scope>NUCLEOTIDE SEQUENCE</scope>
    <source>
        <strain evidence="17">CBS 193.32</strain>
    </source>
</reference>
<dbReference type="Proteomes" id="UP001224890">
    <property type="component" value="Unassembled WGS sequence"/>
</dbReference>
<comment type="function">
    <text evidence="12 14">Plays a role in maintaining the mitochondrial genome and in controlling the mtDNA escape. Involved in the regulation of mtDNA nucleotide structure and number. May have a dispensable role in early maturation of pre-rRNA.</text>
</comment>
<evidence type="ECO:0000256" key="7">
    <source>
        <dbReference type="ARBA" id="ARBA00022884"/>
    </source>
</evidence>
<comment type="similarity">
    <text evidence="2 14">Belongs to the YME2 family.</text>
</comment>
<keyword evidence="6 14" id="KW-0999">Mitochondrion inner membrane</keyword>
<comment type="subcellular location">
    <subcellularLocation>
        <location evidence="1 14">Mitochondrion inner membrane</location>
        <topology evidence="1 14">Single-pass membrane protein</topology>
    </subcellularLocation>
</comment>
<dbReference type="AlphaFoldDB" id="A0AAJ0AUD8"/>
<evidence type="ECO:0000256" key="2">
    <source>
        <dbReference type="ARBA" id="ARBA00010320"/>
    </source>
</evidence>
<protein>
    <recommendedName>
        <fullName evidence="3 14">Mitochondrial escape protein 2</fullName>
    </recommendedName>
</protein>
<dbReference type="GeneID" id="85451673"/>
<dbReference type="InterPro" id="IPR018850">
    <property type="entry name" value="Mt_escape_2_C"/>
</dbReference>
<evidence type="ECO:0000256" key="8">
    <source>
        <dbReference type="ARBA" id="ARBA00022946"/>
    </source>
</evidence>
<dbReference type="GO" id="GO:0003723">
    <property type="term" value="F:RNA binding"/>
    <property type="evidence" value="ECO:0007669"/>
    <property type="project" value="UniProtKB-UniRule"/>
</dbReference>
<feature type="region of interest" description="Disordered" evidence="15">
    <location>
        <begin position="686"/>
        <end position="707"/>
    </location>
</feature>
<dbReference type="Pfam" id="PF00076">
    <property type="entry name" value="RRM_1"/>
    <property type="match status" value="1"/>
</dbReference>
<dbReference type="FunFam" id="3.30.70.330:FF:000959">
    <property type="entry name" value="Mitochondrial escape protein 2"/>
    <property type="match status" value="1"/>
</dbReference>
<dbReference type="PANTHER" id="PTHR32198">
    <property type="entry name" value="MITOCHONDRIAL ESCAPE PROTEIN 2"/>
    <property type="match status" value="1"/>
</dbReference>
<evidence type="ECO:0000256" key="3">
    <source>
        <dbReference type="ARBA" id="ARBA00020222"/>
    </source>
</evidence>
<evidence type="ECO:0000313" key="17">
    <source>
        <dbReference type="EMBL" id="KAK1689807.1"/>
    </source>
</evidence>
<keyword evidence="9" id="KW-1133">Transmembrane helix</keyword>
<keyword evidence="10 14" id="KW-0496">Mitochondrion</keyword>
<evidence type="ECO:0000256" key="6">
    <source>
        <dbReference type="ARBA" id="ARBA00022792"/>
    </source>
</evidence>
<feature type="domain" description="RRM" evidence="16">
    <location>
        <begin position="271"/>
        <end position="363"/>
    </location>
</feature>
<dbReference type="Pfam" id="PF10443">
    <property type="entry name" value="RNA12"/>
    <property type="match status" value="1"/>
</dbReference>
<evidence type="ECO:0000256" key="9">
    <source>
        <dbReference type="ARBA" id="ARBA00022989"/>
    </source>
</evidence>
<keyword evidence="8" id="KW-0809">Transit peptide</keyword>